<feature type="transmembrane region" description="Helical" evidence="10">
    <location>
        <begin position="125"/>
        <end position="150"/>
    </location>
</feature>
<keyword evidence="8 10" id="KW-1133">Transmembrane helix</keyword>
<dbReference type="InterPro" id="IPR006187">
    <property type="entry name" value="Claudin"/>
</dbReference>
<evidence type="ECO:0000313" key="11">
    <source>
        <dbReference type="EMBL" id="KAG9267032.1"/>
    </source>
</evidence>
<evidence type="ECO:0000256" key="2">
    <source>
        <dbReference type="ARBA" id="ARBA00004651"/>
    </source>
</evidence>
<dbReference type="GO" id="GO:0005198">
    <property type="term" value="F:structural molecule activity"/>
    <property type="evidence" value="ECO:0007669"/>
    <property type="project" value="InterPro"/>
</dbReference>
<evidence type="ECO:0000256" key="7">
    <source>
        <dbReference type="ARBA" id="ARBA00022949"/>
    </source>
</evidence>
<organism evidence="11 12">
    <name type="scientific">Astyanax mexicanus</name>
    <name type="common">Blind cave fish</name>
    <name type="synonym">Astyanax fasciatus mexicanus</name>
    <dbReference type="NCBI Taxonomy" id="7994"/>
    <lineage>
        <taxon>Eukaryota</taxon>
        <taxon>Metazoa</taxon>
        <taxon>Chordata</taxon>
        <taxon>Craniata</taxon>
        <taxon>Vertebrata</taxon>
        <taxon>Euteleostomi</taxon>
        <taxon>Actinopterygii</taxon>
        <taxon>Neopterygii</taxon>
        <taxon>Teleostei</taxon>
        <taxon>Ostariophysi</taxon>
        <taxon>Characiformes</taxon>
        <taxon>Characoidei</taxon>
        <taxon>Acestrorhamphidae</taxon>
        <taxon>Acestrorhamphinae</taxon>
        <taxon>Astyanax</taxon>
    </lineage>
</organism>
<gene>
    <name evidence="11" type="primary">CLDN34</name>
    <name evidence="11" type="ORF">AMEX_G19707</name>
</gene>
<feature type="transmembrane region" description="Helical" evidence="10">
    <location>
        <begin position="12"/>
        <end position="34"/>
    </location>
</feature>
<dbReference type="GO" id="GO:0005923">
    <property type="term" value="C:bicellular tight junction"/>
    <property type="evidence" value="ECO:0007669"/>
    <property type="project" value="UniProtKB-SubCell"/>
</dbReference>
<proteinExistence type="inferred from homology"/>
<keyword evidence="5" id="KW-1003">Cell membrane</keyword>
<dbReference type="OMA" id="IPVSWNF"/>
<dbReference type="EMBL" id="JAICCE010000016">
    <property type="protein sequence ID" value="KAG9267032.1"/>
    <property type="molecule type" value="Genomic_DNA"/>
</dbReference>
<dbReference type="Pfam" id="PF13903">
    <property type="entry name" value="Claudin_2"/>
    <property type="match status" value="1"/>
</dbReference>
<keyword evidence="6 10" id="KW-0812">Transmembrane</keyword>
<evidence type="ECO:0000256" key="8">
    <source>
        <dbReference type="ARBA" id="ARBA00022989"/>
    </source>
</evidence>
<evidence type="ECO:0000256" key="10">
    <source>
        <dbReference type="SAM" id="Phobius"/>
    </source>
</evidence>
<comment type="subcellular location">
    <subcellularLocation>
        <location evidence="1">Cell junction</location>
        <location evidence="1">Tight junction</location>
    </subcellularLocation>
    <subcellularLocation>
        <location evidence="2">Cell membrane</location>
        <topology evidence="2">Multi-pass membrane protein</topology>
    </subcellularLocation>
</comment>
<dbReference type="GO" id="GO:0005886">
    <property type="term" value="C:plasma membrane"/>
    <property type="evidence" value="ECO:0007669"/>
    <property type="project" value="UniProtKB-SubCell"/>
</dbReference>
<dbReference type="OrthoDB" id="9895009at2759"/>
<evidence type="ECO:0000256" key="1">
    <source>
        <dbReference type="ARBA" id="ARBA00004435"/>
    </source>
</evidence>
<dbReference type="AlphaFoldDB" id="A0A8T2LAM0"/>
<sequence length="254" mass="27918">MPYLVHTAHAQFVGLWVGVIGWILTIVAIGLVQWRIWDVSDVSIINSGQAWVGIWRMCFYTHSLVMSEYEIMYCQKIRISDAFVPNEIAVAQPMMLLAIILGLFGNSSAIYGLRNIYFSLDEQKPIRLAFSISGGLLILAGVSSFIPLFWNLHSVVTNQTINFPTNFYMPPAPVEQYIGPGIALGIFASILVVVSGAAFLSYKFPEGLRTKVQPSSLEEAHTGLGEIGMMSLKSTPMGSSLTVDYGVDNPAFQT</sequence>
<dbReference type="Proteomes" id="UP000752171">
    <property type="component" value="Unassembled WGS sequence"/>
</dbReference>
<comment type="similarity">
    <text evidence="3">Belongs to the claudin family.</text>
</comment>
<dbReference type="InterPro" id="IPR004031">
    <property type="entry name" value="PMP22/EMP/MP20/Claudin"/>
</dbReference>
<comment type="caution">
    <text evidence="11">The sequence shown here is derived from an EMBL/GenBank/DDBJ whole genome shotgun (WGS) entry which is preliminary data.</text>
</comment>
<protein>
    <submittedName>
        <fullName evidence="11">Claudin-34-like</fullName>
    </submittedName>
</protein>
<keyword evidence="4" id="KW-0796">Tight junction</keyword>
<evidence type="ECO:0000256" key="9">
    <source>
        <dbReference type="ARBA" id="ARBA00023136"/>
    </source>
</evidence>
<feature type="transmembrane region" description="Helical" evidence="10">
    <location>
        <begin position="94"/>
        <end position="113"/>
    </location>
</feature>
<accession>A0A8T2LAM0</accession>
<evidence type="ECO:0000313" key="12">
    <source>
        <dbReference type="Proteomes" id="UP000752171"/>
    </source>
</evidence>
<evidence type="ECO:0000256" key="5">
    <source>
        <dbReference type="ARBA" id="ARBA00022475"/>
    </source>
</evidence>
<keyword evidence="7" id="KW-0965">Cell junction</keyword>
<evidence type="ECO:0000256" key="3">
    <source>
        <dbReference type="ARBA" id="ARBA00008295"/>
    </source>
</evidence>
<feature type="transmembrane region" description="Helical" evidence="10">
    <location>
        <begin position="177"/>
        <end position="202"/>
    </location>
</feature>
<dbReference type="PANTHER" id="PTHR12002">
    <property type="entry name" value="CLAUDIN"/>
    <property type="match status" value="1"/>
</dbReference>
<name>A0A8T2LAM0_ASTMX</name>
<dbReference type="PRINTS" id="PR01077">
    <property type="entry name" value="CLAUDIN"/>
</dbReference>
<evidence type="ECO:0000256" key="4">
    <source>
        <dbReference type="ARBA" id="ARBA00022427"/>
    </source>
</evidence>
<evidence type="ECO:0000256" key="6">
    <source>
        <dbReference type="ARBA" id="ARBA00022692"/>
    </source>
</evidence>
<reference evidence="11 12" key="1">
    <citation type="submission" date="2021-07" db="EMBL/GenBank/DDBJ databases">
        <authorList>
            <person name="Imarazene B."/>
            <person name="Zahm M."/>
            <person name="Klopp C."/>
            <person name="Cabau C."/>
            <person name="Beille S."/>
            <person name="Jouanno E."/>
            <person name="Castinel A."/>
            <person name="Lluch J."/>
            <person name="Gil L."/>
            <person name="Kuchtly C."/>
            <person name="Lopez Roques C."/>
            <person name="Donnadieu C."/>
            <person name="Parrinello H."/>
            <person name="Journot L."/>
            <person name="Du K."/>
            <person name="Schartl M."/>
            <person name="Retaux S."/>
            <person name="Guiguen Y."/>
        </authorList>
    </citation>
    <scope>NUCLEOTIDE SEQUENCE [LARGE SCALE GENOMIC DNA]</scope>
    <source>
        <strain evidence="11">Pach_M1</strain>
        <tissue evidence="11">Testis</tissue>
    </source>
</reference>
<dbReference type="Gene3D" id="1.20.140.150">
    <property type="match status" value="1"/>
</dbReference>
<keyword evidence="9 10" id="KW-0472">Membrane</keyword>